<protein>
    <submittedName>
        <fullName evidence="11 12">ABC transporter ATP-binding protein</fullName>
    </submittedName>
</protein>
<dbReference type="Pfam" id="PF06472">
    <property type="entry name" value="ABC_membrane_2"/>
    <property type="match status" value="1"/>
</dbReference>
<dbReference type="RefSeq" id="WP_111956950.1">
    <property type="nucleotide sequence ID" value="NZ_CP036313.1"/>
</dbReference>
<evidence type="ECO:0000313" key="14">
    <source>
        <dbReference type="Proteomes" id="UP000293902"/>
    </source>
</evidence>
<keyword evidence="14" id="KW-1185">Reference proteome</keyword>
<dbReference type="SMART" id="SM00382">
    <property type="entry name" value="AAA"/>
    <property type="match status" value="1"/>
</dbReference>
<name>A0A328FFJ0_9BACT</name>
<sequence length="664" mass="74968">MTPSDISGFSRLDLNLWKEYLDIAQEFWLPQSLKSRTRFIVLLCLLMAFVASILFLFVTVTTTATHAFAPEFVTQNAPGLMDWIQGIIHSKLIWMLAAGFIIPALVFSLYSKKLKGFFLPWGILGILLLLSFTVSGLNVIISYVGRFFQTALAQKDQPTFWRFLYVYASVFVIGTPIVVIYSYIRKKLGLFWREWITTGFIDSYLKNRAYYALTTSKEIDNPDQRLAEDLKEFTVTSLNFLLIILGAVIDLVAFTGILWSISRLLSGILFVYAFCGTLITIFIGKRLVGLNYNQLRKEADFRYGLIHIRDNAESIAFYQGEKGEKEQISKRFKAVLKNFNFLIGWQRNLDFFTTGYNYLVIILPAMIVAPMYFAGKVEFGEISQASFAFGQVLGAFSIIVQYFDSISAFAAGINRVSTFKNRLFTASGSKTSENGSGWTRIQRVAKETIRVQNLTLQTPDYKRTLIQNLSLDLDKGTNILIMGHSGAGKSSLLRGIAGLWASGSGTIEHPPADKVMFLPQKPYMVLGSLREQLQYPSGTPLDDDRIKAVMEKVNLTDLYQKMQRAAGDNSFMDAENNWEEVLSQGEQQRLAFARLLTTKPEFAILDEATSALDVDNEKALYNTLSQLDITYISVGHRPTLKAYHDKILFIEGDGGWDIRETIVQ</sequence>
<dbReference type="OrthoDB" id="9810134at2"/>
<keyword evidence="4" id="KW-0547">Nucleotide-binding</keyword>
<dbReference type="InterPro" id="IPR017871">
    <property type="entry name" value="ABC_transporter-like_CS"/>
</dbReference>
<dbReference type="SUPFAM" id="SSF90123">
    <property type="entry name" value="ABC transporter transmembrane region"/>
    <property type="match status" value="1"/>
</dbReference>
<accession>A0A328FFJ0</accession>
<reference evidence="12 13" key="1">
    <citation type="submission" date="2018-06" db="EMBL/GenBank/DDBJ databases">
        <title>Complete Genome Sequence of Desulfobacter hydrogenophilus (DSM3380).</title>
        <authorList>
            <person name="Marietou A."/>
            <person name="Schreiber L."/>
            <person name="Marshall I."/>
            <person name="Jorgensen B."/>
        </authorList>
    </citation>
    <scope>NUCLEOTIDE SEQUENCE [LARGE SCALE GENOMIC DNA]</scope>
    <source>
        <strain evidence="12 13">DSM 3380</strain>
    </source>
</reference>
<feature type="domain" description="ABC transporter" evidence="9">
    <location>
        <begin position="449"/>
        <end position="661"/>
    </location>
</feature>
<feature type="transmembrane region" description="Helical" evidence="8">
    <location>
        <begin position="387"/>
        <end position="413"/>
    </location>
</feature>
<evidence type="ECO:0000256" key="7">
    <source>
        <dbReference type="ARBA" id="ARBA00023136"/>
    </source>
</evidence>
<proteinExistence type="predicted"/>
<dbReference type="PROSITE" id="PS00211">
    <property type="entry name" value="ABC_TRANSPORTER_1"/>
    <property type="match status" value="1"/>
</dbReference>
<feature type="transmembrane region" description="Helical" evidence="8">
    <location>
        <begin position="39"/>
        <end position="60"/>
    </location>
</feature>
<evidence type="ECO:0000313" key="11">
    <source>
        <dbReference type="EMBL" id="QBH13107.1"/>
    </source>
</evidence>
<organism evidence="12 13">
    <name type="scientific">Desulfobacter hydrogenophilus</name>
    <dbReference type="NCBI Taxonomy" id="2291"/>
    <lineage>
        <taxon>Bacteria</taxon>
        <taxon>Pseudomonadati</taxon>
        <taxon>Thermodesulfobacteriota</taxon>
        <taxon>Desulfobacteria</taxon>
        <taxon>Desulfobacterales</taxon>
        <taxon>Desulfobacteraceae</taxon>
        <taxon>Desulfobacter</taxon>
    </lineage>
</organism>
<feature type="transmembrane region" description="Helical" evidence="8">
    <location>
        <begin position="117"/>
        <end position="144"/>
    </location>
</feature>
<feature type="transmembrane region" description="Helical" evidence="8">
    <location>
        <begin position="164"/>
        <end position="184"/>
    </location>
</feature>
<evidence type="ECO:0000256" key="6">
    <source>
        <dbReference type="ARBA" id="ARBA00022989"/>
    </source>
</evidence>
<feature type="domain" description="ABC transmembrane type-1" evidence="10">
    <location>
        <begin position="123"/>
        <end position="408"/>
    </location>
</feature>
<dbReference type="PANTHER" id="PTHR11384">
    <property type="entry name" value="ATP-BINDING CASSETTE, SUB-FAMILY D MEMBER"/>
    <property type="match status" value="1"/>
</dbReference>
<evidence type="ECO:0000256" key="3">
    <source>
        <dbReference type="ARBA" id="ARBA00022692"/>
    </source>
</evidence>
<dbReference type="GO" id="GO:0140359">
    <property type="term" value="F:ABC-type transporter activity"/>
    <property type="evidence" value="ECO:0007669"/>
    <property type="project" value="InterPro"/>
</dbReference>
<dbReference type="Gene3D" id="1.20.1560.10">
    <property type="entry name" value="ABC transporter type 1, transmembrane domain"/>
    <property type="match status" value="1"/>
</dbReference>
<dbReference type="Proteomes" id="UP000248798">
    <property type="component" value="Unassembled WGS sequence"/>
</dbReference>
<dbReference type="InterPro" id="IPR027417">
    <property type="entry name" value="P-loop_NTPase"/>
</dbReference>
<dbReference type="InterPro" id="IPR003439">
    <property type="entry name" value="ABC_transporter-like_ATP-bd"/>
</dbReference>
<dbReference type="Gene3D" id="3.40.50.300">
    <property type="entry name" value="P-loop containing nucleotide triphosphate hydrolases"/>
    <property type="match status" value="1"/>
</dbReference>
<keyword evidence="2" id="KW-0813">Transport</keyword>
<dbReference type="GO" id="GO:0016887">
    <property type="term" value="F:ATP hydrolysis activity"/>
    <property type="evidence" value="ECO:0007669"/>
    <property type="project" value="InterPro"/>
</dbReference>
<evidence type="ECO:0000313" key="13">
    <source>
        <dbReference type="Proteomes" id="UP000248798"/>
    </source>
</evidence>
<evidence type="ECO:0000256" key="4">
    <source>
        <dbReference type="ARBA" id="ARBA00022741"/>
    </source>
</evidence>
<feature type="transmembrane region" description="Helical" evidence="8">
    <location>
        <begin position="92"/>
        <end position="110"/>
    </location>
</feature>
<gene>
    <name evidence="12" type="ORF">DO021_11960</name>
    <name evidence="11" type="ORF">EYB58_09360</name>
</gene>
<dbReference type="Pfam" id="PF00005">
    <property type="entry name" value="ABC_tran"/>
    <property type="match status" value="1"/>
</dbReference>
<dbReference type="CDD" id="cd03223">
    <property type="entry name" value="ABCD_peroxisomal_ALDP"/>
    <property type="match status" value="1"/>
</dbReference>
<feature type="transmembrane region" description="Helical" evidence="8">
    <location>
        <begin position="240"/>
        <end position="261"/>
    </location>
</feature>
<keyword evidence="6 8" id="KW-1133">Transmembrane helix</keyword>
<keyword evidence="3 8" id="KW-0812">Transmembrane</keyword>
<comment type="subcellular location">
    <subcellularLocation>
        <location evidence="1">Cell membrane</location>
        <topology evidence="1">Multi-pass membrane protein</topology>
    </subcellularLocation>
</comment>
<feature type="transmembrane region" description="Helical" evidence="8">
    <location>
        <begin position="267"/>
        <end position="288"/>
    </location>
</feature>
<evidence type="ECO:0000259" key="10">
    <source>
        <dbReference type="PROSITE" id="PS50929"/>
    </source>
</evidence>
<dbReference type="InterPro" id="IPR050835">
    <property type="entry name" value="ABC_transporter_sub-D"/>
</dbReference>
<dbReference type="InterPro" id="IPR036640">
    <property type="entry name" value="ABC1_TM_sf"/>
</dbReference>
<keyword evidence="7 8" id="KW-0472">Membrane</keyword>
<dbReference type="InterPro" id="IPR003593">
    <property type="entry name" value="AAA+_ATPase"/>
</dbReference>
<evidence type="ECO:0000256" key="5">
    <source>
        <dbReference type="ARBA" id="ARBA00022840"/>
    </source>
</evidence>
<dbReference type="GO" id="GO:0005886">
    <property type="term" value="C:plasma membrane"/>
    <property type="evidence" value="ECO:0007669"/>
    <property type="project" value="UniProtKB-SubCell"/>
</dbReference>
<evidence type="ECO:0000313" key="12">
    <source>
        <dbReference type="EMBL" id="RAM01813.1"/>
    </source>
</evidence>
<keyword evidence="5 12" id="KW-0067">ATP-binding</keyword>
<evidence type="ECO:0000256" key="1">
    <source>
        <dbReference type="ARBA" id="ARBA00004651"/>
    </source>
</evidence>
<dbReference type="PROSITE" id="PS50893">
    <property type="entry name" value="ABC_TRANSPORTER_2"/>
    <property type="match status" value="1"/>
</dbReference>
<reference evidence="11 14" key="2">
    <citation type="submission" date="2019-02" db="EMBL/GenBank/DDBJ databases">
        <title>Complete genome sequence of Desulfobacter hydrogenophilus AcRS1.</title>
        <authorList>
            <person name="Marietou A."/>
            <person name="Lund M.B."/>
            <person name="Marshall I.P.G."/>
            <person name="Schreiber L."/>
            <person name="Jorgensen B."/>
        </authorList>
    </citation>
    <scope>NUCLEOTIDE SEQUENCE [LARGE SCALE GENOMIC DNA]</scope>
    <source>
        <strain evidence="11 14">AcRS1</strain>
    </source>
</reference>
<dbReference type="PANTHER" id="PTHR11384:SF59">
    <property type="entry name" value="LYSOSOMAL COBALAMIN TRANSPORTER ABCD4"/>
    <property type="match status" value="1"/>
</dbReference>
<dbReference type="Proteomes" id="UP000293902">
    <property type="component" value="Chromosome"/>
</dbReference>
<evidence type="ECO:0000256" key="2">
    <source>
        <dbReference type="ARBA" id="ARBA00022448"/>
    </source>
</evidence>
<dbReference type="PROSITE" id="PS50929">
    <property type="entry name" value="ABC_TM1F"/>
    <property type="match status" value="1"/>
</dbReference>
<evidence type="ECO:0000256" key="8">
    <source>
        <dbReference type="SAM" id="Phobius"/>
    </source>
</evidence>
<dbReference type="EMBL" id="QLNI01000022">
    <property type="protein sequence ID" value="RAM01813.1"/>
    <property type="molecule type" value="Genomic_DNA"/>
</dbReference>
<evidence type="ECO:0000259" key="9">
    <source>
        <dbReference type="PROSITE" id="PS50893"/>
    </source>
</evidence>
<dbReference type="EMBL" id="CP036313">
    <property type="protein sequence ID" value="QBH13107.1"/>
    <property type="molecule type" value="Genomic_DNA"/>
</dbReference>
<feature type="transmembrane region" description="Helical" evidence="8">
    <location>
        <begin position="356"/>
        <end position="375"/>
    </location>
</feature>
<dbReference type="InterPro" id="IPR011527">
    <property type="entry name" value="ABC1_TM_dom"/>
</dbReference>
<dbReference type="GO" id="GO:0005524">
    <property type="term" value="F:ATP binding"/>
    <property type="evidence" value="ECO:0007669"/>
    <property type="project" value="UniProtKB-KW"/>
</dbReference>
<dbReference type="SUPFAM" id="SSF52540">
    <property type="entry name" value="P-loop containing nucleoside triphosphate hydrolases"/>
    <property type="match status" value="1"/>
</dbReference>
<dbReference type="AlphaFoldDB" id="A0A328FFJ0"/>